<accession>A0ABT8QXP8</accession>
<proteinExistence type="predicted"/>
<evidence type="ECO:0000313" key="2">
    <source>
        <dbReference type="EMBL" id="MDO1444616.1"/>
    </source>
</evidence>
<dbReference type="Proteomes" id="UP001168528">
    <property type="component" value="Unassembled WGS sequence"/>
</dbReference>
<evidence type="ECO:0000256" key="1">
    <source>
        <dbReference type="SAM" id="Phobius"/>
    </source>
</evidence>
<organism evidence="2 3">
    <name type="scientific">Rhodocytophaga aerolata</name>
    <dbReference type="NCBI Taxonomy" id="455078"/>
    <lineage>
        <taxon>Bacteria</taxon>
        <taxon>Pseudomonadati</taxon>
        <taxon>Bacteroidota</taxon>
        <taxon>Cytophagia</taxon>
        <taxon>Cytophagales</taxon>
        <taxon>Rhodocytophagaceae</taxon>
        <taxon>Rhodocytophaga</taxon>
    </lineage>
</organism>
<protein>
    <submittedName>
        <fullName evidence="2">Uncharacterized protein</fullName>
    </submittedName>
</protein>
<gene>
    <name evidence="2" type="ORF">Q0590_00055</name>
</gene>
<evidence type="ECO:0000313" key="3">
    <source>
        <dbReference type="Proteomes" id="UP001168528"/>
    </source>
</evidence>
<keyword evidence="1" id="KW-0472">Membrane</keyword>
<sequence>MLKKNDLDGSFAFYVGAHLPAAILILLTLLEDLDASKQNFTNAANV</sequence>
<name>A0ABT8QXP8_9BACT</name>
<feature type="transmembrane region" description="Helical" evidence="1">
    <location>
        <begin position="12"/>
        <end position="30"/>
    </location>
</feature>
<reference evidence="2" key="1">
    <citation type="submission" date="2023-07" db="EMBL/GenBank/DDBJ databases">
        <title>The genome sequence of Rhodocytophaga aerolata KACC 12507.</title>
        <authorList>
            <person name="Zhang X."/>
        </authorList>
    </citation>
    <scope>NUCLEOTIDE SEQUENCE</scope>
    <source>
        <strain evidence="2">KACC 12507</strain>
    </source>
</reference>
<keyword evidence="3" id="KW-1185">Reference proteome</keyword>
<comment type="caution">
    <text evidence="2">The sequence shown here is derived from an EMBL/GenBank/DDBJ whole genome shotgun (WGS) entry which is preliminary data.</text>
</comment>
<dbReference type="RefSeq" id="WP_302035422.1">
    <property type="nucleotide sequence ID" value="NZ_JAUKPO010000001.1"/>
</dbReference>
<keyword evidence="1" id="KW-0812">Transmembrane</keyword>
<keyword evidence="1" id="KW-1133">Transmembrane helix</keyword>
<dbReference type="EMBL" id="JAUKPO010000001">
    <property type="protein sequence ID" value="MDO1444616.1"/>
    <property type="molecule type" value="Genomic_DNA"/>
</dbReference>